<dbReference type="GO" id="GO:0006007">
    <property type="term" value="P:glucose catabolic process"/>
    <property type="evidence" value="ECO:0007669"/>
    <property type="project" value="InterPro"/>
</dbReference>
<dbReference type="GO" id="GO:0006096">
    <property type="term" value="P:glycolytic process"/>
    <property type="evidence" value="ECO:0007669"/>
    <property type="project" value="UniProtKB-UniRule"/>
</dbReference>
<name>A0A937A1M9_9FLAO</name>
<feature type="active site" description="Phosphoserine intermediate" evidence="10 11">
    <location>
        <position position="61"/>
    </location>
</feature>
<dbReference type="CDD" id="cd16010">
    <property type="entry name" value="iPGM"/>
    <property type="match status" value="1"/>
</dbReference>
<dbReference type="SUPFAM" id="SSF53649">
    <property type="entry name" value="Alkaline phosphatase-like"/>
    <property type="match status" value="1"/>
</dbReference>
<feature type="binding site" evidence="10 13">
    <location>
        <position position="457"/>
    </location>
    <ligand>
        <name>Mn(2+)</name>
        <dbReference type="ChEBI" id="CHEBI:29035"/>
        <label>1</label>
    </ligand>
</feature>
<evidence type="ECO:0000256" key="3">
    <source>
        <dbReference type="ARBA" id="ARBA00008819"/>
    </source>
</evidence>
<dbReference type="Proteomes" id="UP000651057">
    <property type="component" value="Unassembled WGS sequence"/>
</dbReference>
<dbReference type="InterPro" id="IPR005995">
    <property type="entry name" value="Pgm_bpd_ind"/>
</dbReference>
<keyword evidence="5 10" id="KW-0479">Metal-binding</keyword>
<proteinExistence type="inferred from homology"/>
<evidence type="ECO:0000256" key="8">
    <source>
        <dbReference type="ARBA" id="ARBA00023235"/>
    </source>
</evidence>
<dbReference type="PANTHER" id="PTHR31637:SF0">
    <property type="entry name" value="2,3-BISPHOSPHOGLYCERATE-INDEPENDENT PHOSPHOGLYCERATE MUTASE"/>
    <property type="match status" value="1"/>
</dbReference>
<feature type="binding site" evidence="10 12">
    <location>
        <begin position="152"/>
        <end position="153"/>
    </location>
    <ligand>
        <name>substrate</name>
    </ligand>
</feature>
<dbReference type="SUPFAM" id="SSF64158">
    <property type="entry name" value="2,3-Bisphosphoglycerate-independent phosphoglycerate mutase, substrate-binding domain"/>
    <property type="match status" value="1"/>
</dbReference>
<dbReference type="Pfam" id="PF01676">
    <property type="entry name" value="Metalloenzyme"/>
    <property type="match status" value="1"/>
</dbReference>
<dbReference type="GO" id="GO:0004619">
    <property type="term" value="F:phosphoglycerate mutase activity"/>
    <property type="evidence" value="ECO:0007669"/>
    <property type="project" value="UniProtKB-UniRule"/>
</dbReference>
<dbReference type="NCBIfam" id="TIGR01307">
    <property type="entry name" value="pgm_bpd_ind"/>
    <property type="match status" value="1"/>
</dbReference>
<organism evidence="16 17">
    <name type="scientific">Aquimarina mytili</name>
    <dbReference type="NCBI Taxonomy" id="874423"/>
    <lineage>
        <taxon>Bacteria</taxon>
        <taxon>Pseudomonadati</taxon>
        <taxon>Bacteroidota</taxon>
        <taxon>Flavobacteriia</taxon>
        <taxon>Flavobacteriales</taxon>
        <taxon>Flavobacteriaceae</taxon>
        <taxon>Aquimarina</taxon>
    </lineage>
</organism>
<feature type="domain" description="Metalloenzyme" evidence="14">
    <location>
        <begin position="3"/>
        <end position="494"/>
    </location>
</feature>
<dbReference type="GO" id="GO:0030145">
    <property type="term" value="F:manganese ion binding"/>
    <property type="evidence" value="ECO:0007669"/>
    <property type="project" value="UniProtKB-UniRule"/>
</dbReference>
<dbReference type="PIRSF" id="PIRSF001492">
    <property type="entry name" value="IPGAM"/>
    <property type="match status" value="1"/>
</dbReference>
<comment type="similarity">
    <text evidence="3 10">Belongs to the BPG-independent phosphoglycerate mutase family.</text>
</comment>
<feature type="binding site" evidence="10 13">
    <location>
        <position position="440"/>
    </location>
    <ligand>
        <name>Mn(2+)</name>
        <dbReference type="ChEBI" id="CHEBI:29035"/>
        <label>2</label>
    </ligand>
</feature>
<feature type="binding site" evidence="10 13">
    <location>
        <position position="11"/>
    </location>
    <ligand>
        <name>Mn(2+)</name>
        <dbReference type="ChEBI" id="CHEBI:29035"/>
        <label>2</label>
    </ligand>
</feature>
<gene>
    <name evidence="10" type="primary">gpmI</name>
    <name evidence="16" type="ORF">JJQ60_07600</name>
</gene>
<dbReference type="FunFam" id="3.40.1450.10:FF:000001">
    <property type="entry name" value="2,3-bisphosphoglycerate-independent phosphoglycerate mutase"/>
    <property type="match status" value="1"/>
</dbReference>
<feature type="binding site" evidence="10 13">
    <location>
        <position position="439"/>
    </location>
    <ligand>
        <name>Mn(2+)</name>
        <dbReference type="ChEBI" id="CHEBI:29035"/>
        <label>2</label>
    </ligand>
</feature>
<reference evidence="16" key="1">
    <citation type="submission" date="2021-01" db="EMBL/GenBank/DDBJ databases">
        <authorList>
            <person name="Zhong Y.L."/>
        </authorList>
    </citation>
    <scope>NUCLEOTIDE SEQUENCE</scope>
    <source>
        <strain evidence="16">KCTC 23302</strain>
    </source>
</reference>
<feature type="binding site" evidence="10 12">
    <location>
        <position position="122"/>
    </location>
    <ligand>
        <name>substrate</name>
    </ligand>
</feature>
<dbReference type="InterPro" id="IPR017850">
    <property type="entry name" value="Alkaline_phosphatase_core_sf"/>
</dbReference>
<comment type="catalytic activity">
    <reaction evidence="1 10">
        <text>(2R)-2-phosphoglycerate = (2R)-3-phosphoglycerate</text>
        <dbReference type="Rhea" id="RHEA:15901"/>
        <dbReference type="ChEBI" id="CHEBI:58272"/>
        <dbReference type="ChEBI" id="CHEBI:58289"/>
        <dbReference type="EC" id="5.4.2.12"/>
    </reaction>
</comment>
<evidence type="ECO:0000256" key="6">
    <source>
        <dbReference type="ARBA" id="ARBA00023152"/>
    </source>
</evidence>
<evidence type="ECO:0000313" key="17">
    <source>
        <dbReference type="Proteomes" id="UP000651057"/>
    </source>
</evidence>
<evidence type="ECO:0000256" key="5">
    <source>
        <dbReference type="ARBA" id="ARBA00022723"/>
    </source>
</evidence>
<evidence type="ECO:0000259" key="15">
    <source>
        <dbReference type="Pfam" id="PF06415"/>
    </source>
</evidence>
<evidence type="ECO:0000256" key="7">
    <source>
        <dbReference type="ARBA" id="ARBA00023211"/>
    </source>
</evidence>
<dbReference type="Pfam" id="PF06415">
    <property type="entry name" value="iPGM_N"/>
    <property type="match status" value="1"/>
</dbReference>
<dbReference type="EMBL" id="JAERQJ010000003">
    <property type="protein sequence ID" value="MBL0683375.1"/>
    <property type="molecule type" value="Genomic_DNA"/>
</dbReference>
<evidence type="ECO:0000256" key="4">
    <source>
        <dbReference type="ARBA" id="ARBA00012026"/>
    </source>
</evidence>
<feature type="binding site" evidence="10 13">
    <location>
        <position position="61"/>
    </location>
    <ligand>
        <name>Mn(2+)</name>
        <dbReference type="ChEBI" id="CHEBI:29035"/>
        <label>2</label>
    </ligand>
</feature>
<feature type="domain" description="BPG-independent PGAM N-terminal" evidence="15">
    <location>
        <begin position="81"/>
        <end position="294"/>
    </location>
</feature>
<keyword evidence="6 10" id="KW-0324">Glycolysis</keyword>
<evidence type="ECO:0000259" key="14">
    <source>
        <dbReference type="Pfam" id="PF01676"/>
    </source>
</evidence>
<evidence type="ECO:0000256" key="1">
    <source>
        <dbReference type="ARBA" id="ARBA00000370"/>
    </source>
</evidence>
<keyword evidence="7 10" id="KW-0464">Manganese</keyword>
<dbReference type="EC" id="5.4.2.12" evidence="4 10"/>
<evidence type="ECO:0000256" key="9">
    <source>
        <dbReference type="ARBA" id="ARBA00071648"/>
    </source>
</evidence>
<comment type="subunit">
    <text evidence="10">Monomer.</text>
</comment>
<comment type="function">
    <text evidence="10">Catalyzes the interconversion of 2-phosphoglycerate and 3-phosphoglycerate.</text>
</comment>
<dbReference type="InterPro" id="IPR006124">
    <property type="entry name" value="Metalloenzyme"/>
</dbReference>
<evidence type="ECO:0000256" key="10">
    <source>
        <dbReference type="HAMAP-Rule" id="MF_01038"/>
    </source>
</evidence>
<sequence>MNKKVILMILDGWGTSPDPKVSAIDHAKTPFVDSLYTKYPNASLRTDGLHVGLPDGQMGNSEVGHMNLGAGRIVYQDLAKINLAVENNTLKDEPALVEAFQYAKTNNKNIHLLGLVSDGGVHSHINHIKGLLDAANSEGLKNVFLHAFTDGRDVDPKSGKDHIQNIQNHMSKTTGKIASVIGRYYAMDRDKRWERVKLAYDLVVNGMGEISDNAQESIQKSYDNDITDEFIKPVVIQENGAPVATIQDDDVVIFFNFRTDRGRELTEMLSQKDMHEYNTHKLPLYYVTLTNYDDTFAGIKVVYDKENITETLGEVLSKAGKKQIRIAETEKYPHVTFFFSGGQEEPFKGETRILRNSPKVATYDLKPEMSAYELRDALVPELQNVEVDFVCLNFANGDMVGHTGVMEAAIKACEAVDICVNDIVSTGLENGYTTLLIADHGNCETMINPDGTPHTAHTTNPVPFIIIDNDQININDGVLGDIAPTILELMGVEKPDAMTQKSLVK</sequence>
<dbReference type="Gene3D" id="3.40.1450.10">
    <property type="entry name" value="BPG-independent phosphoglycerate mutase, domain B"/>
    <property type="match status" value="1"/>
</dbReference>
<feature type="binding site" evidence="10 12">
    <location>
        <position position="189"/>
    </location>
    <ligand>
        <name>substrate</name>
    </ligand>
</feature>
<feature type="binding site" evidence="10 12">
    <location>
        <position position="183"/>
    </location>
    <ligand>
        <name>substrate</name>
    </ligand>
</feature>
<keyword evidence="17" id="KW-1185">Reference proteome</keyword>
<dbReference type="AlphaFoldDB" id="A0A937A1M9"/>
<dbReference type="HAMAP" id="MF_01038">
    <property type="entry name" value="GpmI"/>
    <property type="match status" value="1"/>
</dbReference>
<evidence type="ECO:0000313" key="16">
    <source>
        <dbReference type="EMBL" id="MBL0683375.1"/>
    </source>
</evidence>
<evidence type="ECO:0000256" key="13">
    <source>
        <dbReference type="PIRSR" id="PIRSR001492-3"/>
    </source>
</evidence>
<comment type="pathway">
    <text evidence="2 10">Carbohydrate degradation; glycolysis; pyruvate from D-glyceraldehyde 3-phosphate: step 3/5.</text>
</comment>
<evidence type="ECO:0000256" key="12">
    <source>
        <dbReference type="PIRSR" id="PIRSR001492-2"/>
    </source>
</evidence>
<protein>
    <recommendedName>
        <fullName evidence="9 10">2,3-bisphosphoglycerate-independent phosphoglycerate mutase</fullName>
        <shortName evidence="10">BPG-independent PGAM</shortName>
        <shortName evidence="10">Phosphoglyceromutase</shortName>
        <shortName evidence="10">iPGM</shortName>
        <ecNumber evidence="4 10">5.4.2.12</ecNumber>
    </recommendedName>
</protein>
<comment type="caution">
    <text evidence="16">The sequence shown here is derived from an EMBL/GenBank/DDBJ whole genome shotgun (WGS) entry which is preliminary data.</text>
</comment>
<feature type="binding site" evidence="10 12">
    <location>
        <position position="331"/>
    </location>
    <ligand>
        <name>substrate</name>
    </ligand>
</feature>
<feature type="binding site" evidence="10 13">
    <location>
        <position position="402"/>
    </location>
    <ligand>
        <name>Mn(2+)</name>
        <dbReference type="ChEBI" id="CHEBI:29035"/>
        <label>1</label>
    </ligand>
</feature>
<dbReference type="RefSeq" id="WP_201918329.1">
    <property type="nucleotide sequence ID" value="NZ_BAABAX010000005.1"/>
</dbReference>
<feature type="binding site" evidence="10 13">
    <location>
        <position position="398"/>
    </location>
    <ligand>
        <name>Mn(2+)</name>
        <dbReference type="ChEBI" id="CHEBI:29035"/>
        <label>1</label>
    </ligand>
</feature>
<keyword evidence="8 10" id="KW-0413">Isomerase</keyword>
<feature type="binding site" evidence="10 12">
    <location>
        <begin position="258"/>
        <end position="261"/>
    </location>
    <ligand>
        <name>substrate</name>
    </ligand>
</feature>
<accession>A0A937A1M9</accession>
<dbReference type="InterPro" id="IPR036646">
    <property type="entry name" value="PGAM_B_sf"/>
</dbReference>
<dbReference type="PANTHER" id="PTHR31637">
    <property type="entry name" value="2,3-BISPHOSPHOGLYCERATE-INDEPENDENT PHOSPHOGLYCERATE MUTASE"/>
    <property type="match status" value="1"/>
</dbReference>
<evidence type="ECO:0000256" key="11">
    <source>
        <dbReference type="PIRSR" id="PIRSR001492-1"/>
    </source>
</evidence>
<dbReference type="Gene3D" id="3.40.720.10">
    <property type="entry name" value="Alkaline Phosphatase, subunit A"/>
    <property type="match status" value="1"/>
</dbReference>
<comment type="cofactor">
    <cofactor evidence="10">
        <name>Mn(2+)</name>
        <dbReference type="ChEBI" id="CHEBI:29035"/>
    </cofactor>
    <text evidence="10">Binds 2 manganese ions per subunit.</text>
</comment>
<dbReference type="InterPro" id="IPR011258">
    <property type="entry name" value="BPG-indep_PGM_N"/>
</dbReference>
<dbReference type="GO" id="GO:0005829">
    <property type="term" value="C:cytosol"/>
    <property type="evidence" value="ECO:0007669"/>
    <property type="project" value="TreeGrafter"/>
</dbReference>
<evidence type="ECO:0000256" key="2">
    <source>
        <dbReference type="ARBA" id="ARBA00004798"/>
    </source>
</evidence>